<name>A0ACC2VR56_9TREE</name>
<protein>
    <submittedName>
        <fullName evidence="1">NRPS-like protein biosynthetic cluster</fullName>
    </submittedName>
</protein>
<organism evidence="1 2">
    <name type="scientific">Naganishia cerealis</name>
    <dbReference type="NCBI Taxonomy" id="610337"/>
    <lineage>
        <taxon>Eukaryota</taxon>
        <taxon>Fungi</taxon>
        <taxon>Dikarya</taxon>
        <taxon>Basidiomycota</taxon>
        <taxon>Agaricomycotina</taxon>
        <taxon>Tremellomycetes</taxon>
        <taxon>Filobasidiales</taxon>
        <taxon>Filobasidiaceae</taxon>
        <taxon>Naganishia</taxon>
    </lineage>
</organism>
<keyword evidence="2" id="KW-1185">Reference proteome</keyword>
<proteinExistence type="predicted"/>
<evidence type="ECO:0000313" key="2">
    <source>
        <dbReference type="Proteomes" id="UP001241377"/>
    </source>
</evidence>
<comment type="caution">
    <text evidence="1">The sequence shown here is derived from an EMBL/GenBank/DDBJ whole genome shotgun (WGS) entry which is preliminary data.</text>
</comment>
<dbReference type="EMBL" id="JASBWR010000055">
    <property type="protein sequence ID" value="KAJ9101904.1"/>
    <property type="molecule type" value="Genomic_DNA"/>
</dbReference>
<reference evidence="1" key="1">
    <citation type="submission" date="2023-04" db="EMBL/GenBank/DDBJ databases">
        <title>Draft Genome sequencing of Naganishia species isolated from polar environments using Oxford Nanopore Technology.</title>
        <authorList>
            <person name="Leo P."/>
            <person name="Venkateswaran K."/>
        </authorList>
    </citation>
    <scope>NUCLEOTIDE SEQUENCE</scope>
    <source>
        <strain evidence="1">MNA-CCFEE 5261</strain>
    </source>
</reference>
<dbReference type="Proteomes" id="UP001241377">
    <property type="component" value="Unassembled WGS sequence"/>
</dbReference>
<feature type="non-terminal residue" evidence="1">
    <location>
        <position position="941"/>
    </location>
</feature>
<sequence>MTLSYLVSTAGHAQYQNEVYPHSISSLTQLIREGAEELGDRHVVGFAEPLKDGKGTEKKDEEGRLLWQCHRLSFKDILALSDSFSRELIKLGMKEYADGRQPIVSLLAPTGLDFLVAWVACMGLGYGVAFIALAASAKELIEEIPTVRLPEISLANLGSEETHKDWPADATDPSEAISHIFHTSGTSGTPKPIPQTHSSSMVPLPRRKAGDPDTLISAFTTTPLFHGGVSDLLRAWMARSMLYLYPSSTTPVTASNVTGAFKACDMYDLGATYTPPIKAFLSVPYILTLLSPAADPSDTVGATSMLANMDIVSTGGAPLDTAVGDALVAKGVNLTSRLGSSECGCEYRLDYVKWRAIHGLFLIVLMTSYRDYENDKEWEWLRNDSPYASALKFEQSESDSTGRKLEMIVTSEWKSKAWLLAQVKSNRENGDYATGDLYERHPDKPNVWKYAGRGDDIVVLSNGEKFSPSPIEAVFRSFGDIKDALVIGVNKTQIGCLIFPWTFNSTGRIEAELENLIRSANEHSPSHAQLAKEMCSIISSEERANALPKSSKGTIQRGLAYDEFKPEIERLFQQAEGGQVESGEKQQLDSKELRQWLRQRVNEIVGSNKRSDGNEQLGEETDLFSWGVDSVKAARLRFAILQKIDLGGNSLPLNAVFEYSSIAQTGQQLHRRTLEDDIKLMRQMVDKYSDFESANDSVNKIICLVRGADEAVAYGRVQRALAHRNLQCQSDRFQVLAARLGKPNLGLDEAVYQSLAHTSVLNGTTHSDTIYEKLSEDPHTAVPIGYSQSKWVTEQICANANESTMLKDKVQVVRIGQLCGDTQEGIWNESEGWPLMIKSAQITGTLPMIRENPSWLPVDIAAKAVIDIAMKQKTCHKGRLPVFHVANPQLTTWPIILDGLAGAGLKFSTVAPHEWVQKVKGSEGDAESNPTKGMLGMWEKA</sequence>
<accession>A0ACC2VR56</accession>
<gene>
    <name evidence="1" type="ORF">QFC19_004984</name>
</gene>
<evidence type="ECO:0000313" key="1">
    <source>
        <dbReference type="EMBL" id="KAJ9101904.1"/>
    </source>
</evidence>